<sequence>MLFFSTTGLVKMVQGRKAAHSREDILAKGFDLFSRQGYHATGLATILKECQVSKGSFYNFFGSKEQFAIEILDHYHQAEWEKWEQEFNRIEGRIFAKMRIILEQKVQMREQNTDHYGCLLANLTGELGDCDSSFNATIRTYIQQILDAITGDFEEAQRDGDIRSDIDARTLACAFWDSWQGALLRVKVENTATPMRETIELYWNHILPPKQQETADESPS</sequence>
<dbReference type="InterPro" id="IPR011075">
    <property type="entry name" value="TetR_C"/>
</dbReference>
<dbReference type="SUPFAM" id="SSF48498">
    <property type="entry name" value="Tetracyclin repressor-like, C-terminal domain"/>
    <property type="match status" value="1"/>
</dbReference>
<evidence type="ECO:0000256" key="4">
    <source>
        <dbReference type="PROSITE-ProRule" id="PRU00335"/>
    </source>
</evidence>
<gene>
    <name evidence="6" type="ORF">EOE65_09485</name>
</gene>
<evidence type="ECO:0000259" key="5">
    <source>
        <dbReference type="PROSITE" id="PS50977"/>
    </source>
</evidence>
<dbReference type="InterPro" id="IPR036271">
    <property type="entry name" value="Tet_transcr_reg_TetR-rel_C_sf"/>
</dbReference>
<dbReference type="InterPro" id="IPR001647">
    <property type="entry name" value="HTH_TetR"/>
</dbReference>
<dbReference type="InterPro" id="IPR009057">
    <property type="entry name" value="Homeodomain-like_sf"/>
</dbReference>
<comment type="caution">
    <text evidence="6">The sequence shown here is derived from an EMBL/GenBank/DDBJ whole genome shotgun (WGS) entry which is preliminary data.</text>
</comment>
<evidence type="ECO:0000256" key="1">
    <source>
        <dbReference type="ARBA" id="ARBA00023015"/>
    </source>
</evidence>
<dbReference type="SUPFAM" id="SSF46689">
    <property type="entry name" value="Homeodomain-like"/>
    <property type="match status" value="1"/>
</dbReference>
<keyword evidence="1" id="KW-0805">Transcription regulation</keyword>
<evidence type="ECO:0000256" key="2">
    <source>
        <dbReference type="ARBA" id="ARBA00023125"/>
    </source>
</evidence>
<accession>A0A437Q7N0</accession>
<evidence type="ECO:0000256" key="3">
    <source>
        <dbReference type="ARBA" id="ARBA00023163"/>
    </source>
</evidence>
<dbReference type="PANTHER" id="PTHR47506">
    <property type="entry name" value="TRANSCRIPTIONAL REGULATORY PROTEIN"/>
    <property type="match status" value="1"/>
</dbReference>
<dbReference type="Proteomes" id="UP000282818">
    <property type="component" value="Unassembled WGS sequence"/>
</dbReference>
<dbReference type="EMBL" id="SACQ01000004">
    <property type="protein sequence ID" value="RVU30545.1"/>
    <property type="molecule type" value="Genomic_DNA"/>
</dbReference>
<name>A0A437Q7N0_9GAMM</name>
<organism evidence="6 7">
    <name type="scientific">Neptunomonas marina</name>
    <dbReference type="NCBI Taxonomy" id="1815562"/>
    <lineage>
        <taxon>Bacteria</taxon>
        <taxon>Pseudomonadati</taxon>
        <taxon>Pseudomonadota</taxon>
        <taxon>Gammaproteobacteria</taxon>
        <taxon>Oceanospirillales</taxon>
        <taxon>Oceanospirillaceae</taxon>
        <taxon>Neptunomonas</taxon>
    </lineage>
</organism>
<keyword evidence="7" id="KW-1185">Reference proteome</keyword>
<dbReference type="Pfam" id="PF16925">
    <property type="entry name" value="TetR_C_13"/>
    <property type="match status" value="1"/>
</dbReference>
<dbReference type="Pfam" id="PF00440">
    <property type="entry name" value="TetR_N"/>
    <property type="match status" value="1"/>
</dbReference>
<keyword evidence="3" id="KW-0804">Transcription</keyword>
<proteinExistence type="predicted"/>
<evidence type="ECO:0000313" key="7">
    <source>
        <dbReference type="Proteomes" id="UP000282818"/>
    </source>
</evidence>
<feature type="DNA-binding region" description="H-T-H motif" evidence="4">
    <location>
        <begin position="42"/>
        <end position="61"/>
    </location>
</feature>
<dbReference type="PANTHER" id="PTHR47506:SF6">
    <property type="entry name" value="HTH-TYPE TRANSCRIPTIONAL REPRESSOR NEMR"/>
    <property type="match status" value="1"/>
</dbReference>
<reference evidence="6 7" key="1">
    <citation type="submission" date="2019-01" db="EMBL/GenBank/DDBJ databases">
        <authorList>
            <person name="Chen W.-M."/>
        </authorList>
    </citation>
    <scope>NUCLEOTIDE SEQUENCE [LARGE SCALE GENOMIC DNA]</scope>
    <source>
        <strain evidence="6 7">HPM-16</strain>
    </source>
</reference>
<dbReference type="PROSITE" id="PS50977">
    <property type="entry name" value="HTH_TETR_2"/>
    <property type="match status" value="1"/>
</dbReference>
<feature type="domain" description="HTH tetR-type" evidence="5">
    <location>
        <begin position="19"/>
        <end position="79"/>
    </location>
</feature>
<dbReference type="AlphaFoldDB" id="A0A437Q7N0"/>
<dbReference type="PRINTS" id="PR00455">
    <property type="entry name" value="HTHTETR"/>
</dbReference>
<protein>
    <submittedName>
        <fullName evidence="6">TetR/AcrR family transcriptional regulator</fullName>
    </submittedName>
</protein>
<evidence type="ECO:0000313" key="6">
    <source>
        <dbReference type="EMBL" id="RVU30545.1"/>
    </source>
</evidence>
<keyword evidence="2 4" id="KW-0238">DNA-binding</keyword>
<dbReference type="Gene3D" id="1.10.357.10">
    <property type="entry name" value="Tetracycline Repressor, domain 2"/>
    <property type="match status" value="1"/>
</dbReference>
<dbReference type="GO" id="GO:0003677">
    <property type="term" value="F:DNA binding"/>
    <property type="evidence" value="ECO:0007669"/>
    <property type="project" value="UniProtKB-UniRule"/>
</dbReference>